<organism evidence="14 15">
    <name type="scientific">Caenorhabditis elegans</name>
    <dbReference type="NCBI Taxonomy" id="6239"/>
    <lineage>
        <taxon>Eukaryota</taxon>
        <taxon>Metazoa</taxon>
        <taxon>Ecdysozoa</taxon>
        <taxon>Nematoda</taxon>
        <taxon>Chromadorea</taxon>
        <taxon>Rhabditida</taxon>
        <taxon>Rhabditina</taxon>
        <taxon>Rhabditomorpha</taxon>
        <taxon>Rhabditoidea</taxon>
        <taxon>Rhabditidae</taxon>
        <taxon>Peloderinae</taxon>
        <taxon>Caenorhabditis</taxon>
    </lineage>
</organism>
<dbReference type="Gene3D" id="2.40.180.10">
    <property type="entry name" value="Catalase core domain"/>
    <property type="match status" value="1"/>
</dbReference>
<dbReference type="SMR" id="Q8MYL7"/>
<dbReference type="WormBase" id="Y54G11A.13a">
    <property type="protein sequence ID" value="CE22478"/>
    <property type="gene ID" value="WBGene00013220"/>
    <property type="gene designation" value="ctl-3"/>
</dbReference>
<dbReference type="AGR" id="WB:WBGene00013220"/>
<dbReference type="PROSITE" id="PS00437">
    <property type="entry name" value="CATALASE_1"/>
    <property type="match status" value="1"/>
</dbReference>
<comment type="similarity">
    <text evidence="1 11">Belongs to the catalase family.</text>
</comment>
<keyword evidence="17" id="KW-1267">Proteomics identification</keyword>
<evidence type="ECO:0000256" key="4">
    <source>
        <dbReference type="ARBA" id="ARBA00022723"/>
    </source>
</evidence>
<dbReference type="GO" id="GO:0046872">
    <property type="term" value="F:metal ion binding"/>
    <property type="evidence" value="ECO:0007669"/>
    <property type="project" value="UniProtKB-KW"/>
</dbReference>
<keyword evidence="3 10" id="KW-0349">Heme</keyword>
<dbReference type="CTD" id="175086"/>
<evidence type="ECO:0000256" key="3">
    <source>
        <dbReference type="ARBA" id="ARBA00022617"/>
    </source>
</evidence>
<feature type="binding site" description="axial binding residue" evidence="10">
    <location>
        <position position="369"/>
    </location>
    <ligand>
        <name>heme</name>
        <dbReference type="ChEBI" id="CHEBI:30413"/>
    </ligand>
    <ligandPart>
        <name>Fe</name>
        <dbReference type="ChEBI" id="CHEBI:18248"/>
    </ligandPart>
</feature>
<dbReference type="Reactome" id="R-CEL-6798695">
    <property type="pathway name" value="Neutrophil degranulation"/>
</dbReference>
<evidence type="ECO:0000256" key="1">
    <source>
        <dbReference type="ARBA" id="ARBA00005329"/>
    </source>
</evidence>
<evidence type="ECO:0000313" key="16">
    <source>
        <dbReference type="WormBase" id="Y54G11A.13a"/>
    </source>
</evidence>
<evidence type="ECO:0000313" key="15">
    <source>
        <dbReference type="Proteomes" id="UP000001940"/>
    </source>
</evidence>
<dbReference type="Pfam" id="PF00199">
    <property type="entry name" value="Catalase"/>
    <property type="match status" value="1"/>
</dbReference>
<name>Q8MYL7_CAEEL</name>
<dbReference type="ExpressionAtlas" id="Q8MYL7">
    <property type="expression patterns" value="baseline and differential"/>
</dbReference>
<feature type="domain" description="Catalase core" evidence="13">
    <location>
        <begin position="39"/>
        <end position="423"/>
    </location>
</feature>
<accession>Q8MYL7</accession>
<dbReference type="GO" id="GO:0004096">
    <property type="term" value="F:catalase activity"/>
    <property type="evidence" value="ECO:0000318"/>
    <property type="project" value="GO_Central"/>
</dbReference>
<dbReference type="InParanoid" id="Q8MYL7"/>
<dbReference type="OrthoDB" id="6880011at2759"/>
<dbReference type="OMA" id="KFRWNVF"/>
<dbReference type="Reactome" id="R-CEL-3299685">
    <property type="pathway name" value="Detoxification of Reactive Oxygen Species"/>
</dbReference>
<dbReference type="CDD" id="cd08156">
    <property type="entry name" value="catalase_clade_3"/>
    <property type="match status" value="1"/>
</dbReference>
<dbReference type="PhylomeDB" id="Q8MYL7"/>
<dbReference type="InterPro" id="IPR010582">
    <property type="entry name" value="Catalase_immune_responsive"/>
</dbReference>
<dbReference type="InterPro" id="IPR020835">
    <property type="entry name" value="Catalase_sf"/>
</dbReference>
<evidence type="ECO:0000256" key="8">
    <source>
        <dbReference type="ARBA" id="ARBA00049254"/>
    </source>
</evidence>
<keyword evidence="7 11" id="KW-0376">Hydrogen peroxide</keyword>
<evidence type="ECO:0000256" key="9">
    <source>
        <dbReference type="PIRSR" id="PIRSR038928-1"/>
    </source>
</evidence>
<dbReference type="EMBL" id="BX284602">
    <property type="protein sequence ID" value="CAD31698.1"/>
    <property type="molecule type" value="Genomic_DNA"/>
</dbReference>
<sequence length="512" mass="59000">MPMLPHMVNLTVNDTKPGPMAEDQLKAYRDRNQEPHLLTTSNGAPIYSKTAVLTAGRRGPMLMQDIVYMDEMAHFDRERIPERVVHAKGGGAHGYFEVTHDITKYCKADMFNKVGKQTPLLVRFSTVAGESGSADTVRDPRGFSLKFYTEEGNWDLVGNNTPIFFIRDAIHFPNFIHALKRNPQTHMRDPNALFDFWMNRPESIHQVMFLYSDRGIPDGFRFMNGYGAHTFKMVNKEGNPIYCKFHFKPAQGSKNLDPTDAGKLASSDPDYAIRDLFNAIESRNFPEWKMFIQVMTFEQAEKWEFNPFDVTKVWPHGDYPLIEVGKMVLNRNVKNYFAEVEQAAFCPAHIVPGIEFSPDKMLQGRIFSYTDTHYHRLGPNYIQLPVNCPYRSRAHTTQRDGAMAYESQGDAPNYFPNSFRGYRTRDDVKESTFQTTGDVDRYETGDDHNYEQPRQFWEKVLKEEERDRLVGNLASDLGGCLEEIQNGMVKEFTKVHPDFGNALRHQLCQKKH</sequence>
<dbReference type="PANTHER" id="PTHR11465:SF9">
    <property type="entry name" value="CATALASE"/>
    <property type="match status" value="1"/>
</dbReference>
<evidence type="ECO:0000256" key="10">
    <source>
        <dbReference type="PIRSR" id="PIRSR038928-2"/>
    </source>
</evidence>
<dbReference type="GO" id="GO:0042744">
    <property type="term" value="P:hydrogen peroxide catabolic process"/>
    <property type="evidence" value="ECO:0000318"/>
    <property type="project" value="GO_Central"/>
</dbReference>
<evidence type="ECO:0000256" key="5">
    <source>
        <dbReference type="ARBA" id="ARBA00023002"/>
    </source>
</evidence>
<dbReference type="PIR" id="T27178">
    <property type="entry name" value="T27178"/>
</dbReference>
<dbReference type="UCSC" id="Y54G11A.13">
    <property type="organism name" value="c. elegans"/>
</dbReference>
<evidence type="ECO:0000256" key="7">
    <source>
        <dbReference type="ARBA" id="ARBA00023324"/>
    </source>
</evidence>
<gene>
    <name evidence="14 16" type="primary">ctl-3</name>
    <name evidence="14" type="ORF">CELE_Y54G11A.13</name>
    <name evidence="16" type="ORF">Y54G11A.13</name>
</gene>
<evidence type="ECO:0000259" key="13">
    <source>
        <dbReference type="SMART" id="SM01060"/>
    </source>
</evidence>
<evidence type="ECO:0000256" key="11">
    <source>
        <dbReference type="RuleBase" id="RU000498"/>
    </source>
</evidence>
<dbReference type="GO" id="GO:0042542">
    <property type="term" value="P:response to hydrogen peroxide"/>
    <property type="evidence" value="ECO:0000318"/>
    <property type="project" value="GO_Central"/>
</dbReference>
<dbReference type="Bgee" id="WBGene00013220">
    <property type="expression patterns" value="Expressed in adult organism and 3 other cell types or tissues"/>
</dbReference>
<dbReference type="GO" id="GO:0005777">
    <property type="term" value="C:peroxisome"/>
    <property type="evidence" value="ECO:0000318"/>
    <property type="project" value="GO_Central"/>
</dbReference>
<dbReference type="Reactome" id="R-CEL-9033241">
    <property type="pathway name" value="Peroxisomal protein import"/>
</dbReference>
<dbReference type="PANTHER" id="PTHR11465">
    <property type="entry name" value="CATALASE"/>
    <property type="match status" value="1"/>
</dbReference>
<dbReference type="SUPFAM" id="SSF56634">
    <property type="entry name" value="Heme-dependent catalase-like"/>
    <property type="match status" value="1"/>
</dbReference>
<dbReference type="RefSeq" id="NP_741058.1">
    <property type="nucleotide sequence ID" value="NM_171051.4"/>
</dbReference>
<dbReference type="InterPro" id="IPR002226">
    <property type="entry name" value="Catalase_haem_BS"/>
</dbReference>
<evidence type="ECO:0000256" key="6">
    <source>
        <dbReference type="ARBA" id="ARBA00023004"/>
    </source>
</evidence>
<dbReference type="Proteomes" id="UP000001940">
    <property type="component" value="Chromosome II"/>
</dbReference>
<dbReference type="FunFam" id="2.40.180.10:FF:000001">
    <property type="entry name" value="Catalase"/>
    <property type="match status" value="1"/>
</dbReference>
<dbReference type="EC" id="1.11.1.6" evidence="11"/>
<dbReference type="GeneID" id="175086"/>
<feature type="active site" evidence="9">
    <location>
        <position position="159"/>
    </location>
</feature>
<evidence type="ECO:0007829" key="17">
    <source>
        <dbReference type="PeptideAtlas" id="Q8MYL7"/>
    </source>
</evidence>
<keyword evidence="15" id="KW-1185">Reference proteome</keyword>
<dbReference type="FunCoup" id="Q8MYL7">
    <property type="interactions" value="1117"/>
</dbReference>
<dbReference type="InterPro" id="IPR018028">
    <property type="entry name" value="Catalase"/>
</dbReference>
<feature type="active site" evidence="9">
    <location>
        <position position="86"/>
    </location>
</feature>
<keyword evidence="2 11" id="KW-0575">Peroxidase</keyword>
<comment type="catalytic activity">
    <reaction evidence="8 11">
        <text>2 H2O2 = O2 + 2 H2O</text>
        <dbReference type="Rhea" id="RHEA:20309"/>
        <dbReference type="ChEBI" id="CHEBI:15377"/>
        <dbReference type="ChEBI" id="CHEBI:15379"/>
        <dbReference type="ChEBI" id="CHEBI:16240"/>
        <dbReference type="EC" id="1.11.1.6"/>
    </reaction>
</comment>
<evidence type="ECO:0000256" key="2">
    <source>
        <dbReference type="ARBA" id="ARBA00022559"/>
    </source>
</evidence>
<dbReference type="AlphaFoldDB" id="Q8MYL7"/>
<dbReference type="PIRSF" id="PIRSF038928">
    <property type="entry name" value="Catalase_clade1-3"/>
    <property type="match status" value="1"/>
</dbReference>
<reference evidence="14 15" key="1">
    <citation type="journal article" date="1998" name="Science">
        <title>Genome sequence of the nematode C. elegans: a platform for investigating biology.</title>
        <authorList>
            <consortium name="The C. elegans sequencing consortium"/>
            <person name="Sulson J.E."/>
            <person name="Waterston R."/>
        </authorList>
    </citation>
    <scope>NUCLEOTIDE SEQUENCE [LARGE SCALE GENOMIC DNA]</scope>
    <source>
        <strain evidence="14 15">Bristol N2</strain>
    </source>
</reference>
<keyword evidence="6 10" id="KW-0408">Iron</keyword>
<dbReference type="Pfam" id="PF06628">
    <property type="entry name" value="Catalase-rel"/>
    <property type="match status" value="1"/>
</dbReference>
<dbReference type="DIP" id="DIP-24635N"/>
<dbReference type="PROSITE" id="PS00438">
    <property type="entry name" value="CATALASE_2"/>
    <property type="match status" value="1"/>
</dbReference>
<dbReference type="GO" id="GO:0005739">
    <property type="term" value="C:mitochondrion"/>
    <property type="evidence" value="ECO:0000318"/>
    <property type="project" value="GO_Central"/>
</dbReference>
<evidence type="ECO:0000256" key="12">
    <source>
        <dbReference type="RuleBase" id="RU004142"/>
    </source>
</evidence>
<comment type="cofactor">
    <cofactor evidence="10">
        <name>heme</name>
        <dbReference type="ChEBI" id="CHEBI:30413"/>
    </cofactor>
</comment>
<dbReference type="STRING" id="6239.Y54G11A.13a.1"/>
<keyword evidence="5 11" id="KW-0560">Oxidoreductase</keyword>
<dbReference type="GO" id="GO:0020037">
    <property type="term" value="F:heme binding"/>
    <property type="evidence" value="ECO:0000318"/>
    <property type="project" value="GO_Central"/>
</dbReference>
<protein>
    <recommendedName>
        <fullName evidence="11">Catalase</fullName>
        <ecNumber evidence="11">1.11.1.6</ecNumber>
    </recommendedName>
</protein>
<keyword evidence="4 10" id="KW-0479">Metal-binding</keyword>
<dbReference type="PRINTS" id="PR00067">
    <property type="entry name" value="CATALASE"/>
</dbReference>
<evidence type="ECO:0000313" key="14">
    <source>
        <dbReference type="EMBL" id="CAD31698.1"/>
    </source>
</evidence>
<dbReference type="GO" id="GO:0005737">
    <property type="term" value="C:cytoplasm"/>
    <property type="evidence" value="ECO:0000318"/>
    <property type="project" value="GO_Central"/>
</dbReference>
<comment type="function">
    <text evidence="12">Catalyzes the degradation of hydrogen peroxide (H(2)O(2)) generated by peroxisomal oxidases to water and oxygen, thereby protecting cells from the toxic effects of hydrogen peroxide.</text>
</comment>
<dbReference type="InterPro" id="IPR011614">
    <property type="entry name" value="Catalase_core"/>
</dbReference>
<dbReference type="InterPro" id="IPR024711">
    <property type="entry name" value="Catalase_clade1/3"/>
</dbReference>
<dbReference type="PeptideAtlas" id="Q8MYL7"/>
<dbReference type="eggNOG" id="KOG0047">
    <property type="taxonomic scope" value="Eukaryota"/>
</dbReference>
<dbReference type="InterPro" id="IPR024708">
    <property type="entry name" value="Catalase_AS"/>
</dbReference>
<proteinExistence type="evidence at protein level"/>
<dbReference type="SMART" id="SM01060">
    <property type="entry name" value="Catalase"/>
    <property type="match status" value="1"/>
</dbReference>
<dbReference type="PaxDb" id="6239-Y54G11A.13a"/>
<dbReference type="PROSITE" id="PS51402">
    <property type="entry name" value="CATALASE_3"/>
    <property type="match status" value="1"/>
</dbReference>
<dbReference type="InterPro" id="IPR040333">
    <property type="entry name" value="Catalase_3"/>
</dbReference>